<proteinExistence type="predicted"/>
<evidence type="ECO:0000313" key="1">
    <source>
        <dbReference type="EMBL" id="MPN04602.1"/>
    </source>
</evidence>
<dbReference type="AlphaFoldDB" id="A0A645ETQ6"/>
<protein>
    <submittedName>
        <fullName evidence="1">Uncharacterized protein</fullName>
    </submittedName>
</protein>
<accession>A0A645ETQ6</accession>
<organism evidence="1">
    <name type="scientific">bioreactor metagenome</name>
    <dbReference type="NCBI Taxonomy" id="1076179"/>
    <lineage>
        <taxon>unclassified sequences</taxon>
        <taxon>metagenomes</taxon>
        <taxon>ecological metagenomes</taxon>
    </lineage>
</organism>
<sequence>MGGLYGIRIHQIQLKNALDMSVQVLFMGYFAQFIHRSVFETFRFGHLQDLIAFGGIKKLTPAVQQFKGIPLLWIVAGGNDDTP</sequence>
<comment type="caution">
    <text evidence="1">The sequence shown here is derived from an EMBL/GenBank/DDBJ whole genome shotgun (WGS) entry which is preliminary data.</text>
</comment>
<dbReference type="EMBL" id="VSSQ01050518">
    <property type="protein sequence ID" value="MPN04602.1"/>
    <property type="molecule type" value="Genomic_DNA"/>
</dbReference>
<name>A0A645ETQ6_9ZZZZ</name>
<gene>
    <name evidence="1" type="ORF">SDC9_151845</name>
</gene>
<reference evidence="1" key="1">
    <citation type="submission" date="2019-08" db="EMBL/GenBank/DDBJ databases">
        <authorList>
            <person name="Kucharzyk K."/>
            <person name="Murdoch R.W."/>
            <person name="Higgins S."/>
            <person name="Loffler F."/>
        </authorList>
    </citation>
    <scope>NUCLEOTIDE SEQUENCE</scope>
</reference>